<dbReference type="EMBL" id="CAJHNH020000639">
    <property type="protein sequence ID" value="CAG5118980.1"/>
    <property type="molecule type" value="Genomic_DNA"/>
</dbReference>
<evidence type="ECO:0000313" key="2">
    <source>
        <dbReference type="EMBL" id="CAG5118980.1"/>
    </source>
</evidence>
<dbReference type="PANTHER" id="PTHR21580">
    <property type="entry name" value="SHIPPO-1-RELATED"/>
    <property type="match status" value="1"/>
</dbReference>
<dbReference type="OrthoDB" id="186871at2759"/>
<dbReference type="GO" id="GO:1902110">
    <property type="term" value="P:positive regulation of mitochondrial membrane permeability involved in apoptotic process"/>
    <property type="evidence" value="ECO:0007669"/>
    <property type="project" value="TreeGrafter"/>
</dbReference>
<reference evidence="2" key="1">
    <citation type="submission" date="2021-04" db="EMBL/GenBank/DDBJ databases">
        <authorList>
            <consortium name="Molecular Ecology Group"/>
        </authorList>
    </citation>
    <scope>NUCLEOTIDE SEQUENCE</scope>
</reference>
<dbReference type="AlphaFoldDB" id="A0A8S3YUV6"/>
<dbReference type="InterPro" id="IPR051291">
    <property type="entry name" value="CIMAP"/>
</dbReference>
<name>A0A8S3YUV6_9EUPU</name>
<accession>A0A8S3YUV6</accession>
<feature type="compositionally biased region" description="Polar residues" evidence="1">
    <location>
        <begin position="220"/>
        <end position="232"/>
    </location>
</feature>
<gene>
    <name evidence="2" type="ORF">CUNI_LOCUS4538</name>
</gene>
<evidence type="ECO:0000313" key="3">
    <source>
        <dbReference type="Proteomes" id="UP000678393"/>
    </source>
</evidence>
<feature type="region of interest" description="Disordered" evidence="1">
    <location>
        <begin position="220"/>
        <end position="243"/>
    </location>
</feature>
<protein>
    <recommendedName>
        <fullName evidence="4">O(6)-methylguanine-induced apoptosis 2</fullName>
    </recommendedName>
</protein>
<dbReference type="Pfam" id="PF07004">
    <property type="entry name" value="SHIPPO-rpt"/>
    <property type="match status" value="4"/>
</dbReference>
<sequence>MADSVKIVDSEYMKRLHSNIHSGHVHKGYSMVAANASIPTKYQTVVTDNTDKKGFLSQAKRFKDDSSLTESPSPGTYNRLGAGNSTSPSFSKKGTGSFASRSKRQLRYSDSSAPGPGIYALPSLLSTRKDFNRCRVERLFQLPIAKASRKTIGVPAPNAYEVLTYKGGKSNNVTANAAFKSRSKRDLAEVSDQKGNPAPGQYEVNDTLLRDSVKVPFSSFKSMSKRQMQPDSDATPGPGAYSPNAPIDYPSKLIFPKRHYLCISAPAVALPATPPSPGPGAYEIRGFEGAPKHYMSSAAFVSTTSRWTVPHAEVDLPGPSHYRPSRVGKQSFLYNSARKWI</sequence>
<keyword evidence="3" id="KW-1185">Reference proteome</keyword>
<comment type="caution">
    <text evidence="2">The sequence shown here is derived from an EMBL/GenBank/DDBJ whole genome shotgun (WGS) entry which is preliminary data.</text>
</comment>
<dbReference type="PANTHER" id="PTHR21580:SF21">
    <property type="entry name" value="O(6)-METHYLGUANINE-INDUCED APOPTOSIS 2"/>
    <property type="match status" value="1"/>
</dbReference>
<proteinExistence type="predicted"/>
<feature type="region of interest" description="Disordered" evidence="1">
    <location>
        <begin position="180"/>
        <end position="205"/>
    </location>
</feature>
<evidence type="ECO:0000256" key="1">
    <source>
        <dbReference type="SAM" id="MobiDB-lite"/>
    </source>
</evidence>
<feature type="compositionally biased region" description="Polar residues" evidence="1">
    <location>
        <begin position="83"/>
        <end position="100"/>
    </location>
</feature>
<organism evidence="2 3">
    <name type="scientific">Candidula unifasciata</name>
    <dbReference type="NCBI Taxonomy" id="100452"/>
    <lineage>
        <taxon>Eukaryota</taxon>
        <taxon>Metazoa</taxon>
        <taxon>Spiralia</taxon>
        <taxon>Lophotrochozoa</taxon>
        <taxon>Mollusca</taxon>
        <taxon>Gastropoda</taxon>
        <taxon>Heterobranchia</taxon>
        <taxon>Euthyneura</taxon>
        <taxon>Panpulmonata</taxon>
        <taxon>Eupulmonata</taxon>
        <taxon>Stylommatophora</taxon>
        <taxon>Helicina</taxon>
        <taxon>Helicoidea</taxon>
        <taxon>Geomitridae</taxon>
        <taxon>Candidula</taxon>
    </lineage>
</organism>
<evidence type="ECO:0008006" key="4">
    <source>
        <dbReference type="Google" id="ProtNLM"/>
    </source>
</evidence>
<feature type="region of interest" description="Disordered" evidence="1">
    <location>
        <begin position="63"/>
        <end position="112"/>
    </location>
</feature>
<dbReference type="GO" id="GO:0005739">
    <property type="term" value="C:mitochondrion"/>
    <property type="evidence" value="ECO:0007669"/>
    <property type="project" value="GOC"/>
</dbReference>
<dbReference type="Proteomes" id="UP000678393">
    <property type="component" value="Unassembled WGS sequence"/>
</dbReference>
<dbReference type="InterPro" id="IPR010736">
    <property type="entry name" value="SHIPPO-rpt"/>
</dbReference>